<keyword evidence="2" id="KW-1185">Reference proteome</keyword>
<dbReference type="AlphaFoldDB" id="A0A453EYT1"/>
<dbReference type="Gramene" id="AET3Gv20517300.18">
    <property type="protein sequence ID" value="AET3Gv20517300.18"/>
    <property type="gene ID" value="AET3Gv20517300"/>
</dbReference>
<dbReference type="Proteomes" id="UP000015105">
    <property type="component" value="Chromosome 3D"/>
</dbReference>
<reference evidence="1" key="3">
    <citation type="journal article" date="2017" name="Nature">
        <title>Genome sequence of the progenitor of the wheat D genome Aegilops tauschii.</title>
        <authorList>
            <person name="Luo M.C."/>
            <person name="Gu Y.Q."/>
            <person name="Puiu D."/>
            <person name="Wang H."/>
            <person name="Twardziok S.O."/>
            <person name="Deal K.R."/>
            <person name="Huo N."/>
            <person name="Zhu T."/>
            <person name="Wang L."/>
            <person name="Wang Y."/>
            <person name="McGuire P.E."/>
            <person name="Liu S."/>
            <person name="Long H."/>
            <person name="Ramasamy R.K."/>
            <person name="Rodriguez J.C."/>
            <person name="Van S.L."/>
            <person name="Yuan L."/>
            <person name="Wang Z."/>
            <person name="Xia Z."/>
            <person name="Xiao L."/>
            <person name="Anderson O.D."/>
            <person name="Ouyang S."/>
            <person name="Liang Y."/>
            <person name="Zimin A.V."/>
            <person name="Pertea G."/>
            <person name="Qi P."/>
            <person name="Bennetzen J.L."/>
            <person name="Dai X."/>
            <person name="Dawson M.W."/>
            <person name="Muller H.G."/>
            <person name="Kugler K."/>
            <person name="Rivarola-Duarte L."/>
            <person name="Spannagl M."/>
            <person name="Mayer K.F.X."/>
            <person name="Lu F.H."/>
            <person name="Bevan M.W."/>
            <person name="Leroy P."/>
            <person name="Li P."/>
            <person name="You F.M."/>
            <person name="Sun Q."/>
            <person name="Liu Z."/>
            <person name="Lyons E."/>
            <person name="Wicker T."/>
            <person name="Salzberg S.L."/>
            <person name="Devos K.M."/>
            <person name="Dvorak J."/>
        </authorList>
    </citation>
    <scope>NUCLEOTIDE SEQUENCE [LARGE SCALE GENOMIC DNA]</scope>
    <source>
        <strain evidence="1">cv. AL8/78</strain>
    </source>
</reference>
<accession>A0A453EYT1</accession>
<evidence type="ECO:0000313" key="1">
    <source>
        <dbReference type="EnsemblPlants" id="AET3Gv20517300.18"/>
    </source>
</evidence>
<dbReference type="Gene3D" id="1.25.10.10">
    <property type="entry name" value="Leucine-rich Repeat Variant"/>
    <property type="match status" value="1"/>
</dbReference>
<organism evidence="1 2">
    <name type="scientific">Aegilops tauschii subsp. strangulata</name>
    <name type="common">Goatgrass</name>
    <dbReference type="NCBI Taxonomy" id="200361"/>
    <lineage>
        <taxon>Eukaryota</taxon>
        <taxon>Viridiplantae</taxon>
        <taxon>Streptophyta</taxon>
        <taxon>Embryophyta</taxon>
        <taxon>Tracheophyta</taxon>
        <taxon>Spermatophyta</taxon>
        <taxon>Magnoliopsida</taxon>
        <taxon>Liliopsida</taxon>
        <taxon>Poales</taxon>
        <taxon>Poaceae</taxon>
        <taxon>BOP clade</taxon>
        <taxon>Pooideae</taxon>
        <taxon>Triticodae</taxon>
        <taxon>Triticeae</taxon>
        <taxon>Triticinae</taxon>
        <taxon>Aegilops</taxon>
    </lineage>
</organism>
<dbReference type="InterPro" id="IPR011989">
    <property type="entry name" value="ARM-like"/>
</dbReference>
<evidence type="ECO:0000313" key="2">
    <source>
        <dbReference type="Proteomes" id="UP000015105"/>
    </source>
</evidence>
<protein>
    <submittedName>
        <fullName evidence="1">Uncharacterized protein</fullName>
    </submittedName>
</protein>
<reference evidence="1" key="4">
    <citation type="submission" date="2019-03" db="UniProtKB">
        <authorList>
            <consortium name="EnsemblPlants"/>
        </authorList>
    </citation>
    <scope>IDENTIFICATION</scope>
</reference>
<reference evidence="2" key="2">
    <citation type="journal article" date="2017" name="Nat. Plants">
        <title>The Aegilops tauschii genome reveals multiple impacts of transposons.</title>
        <authorList>
            <person name="Zhao G."/>
            <person name="Zou C."/>
            <person name="Li K."/>
            <person name="Wang K."/>
            <person name="Li T."/>
            <person name="Gao L."/>
            <person name="Zhang X."/>
            <person name="Wang H."/>
            <person name="Yang Z."/>
            <person name="Liu X."/>
            <person name="Jiang W."/>
            <person name="Mao L."/>
            <person name="Kong X."/>
            <person name="Jiao Y."/>
            <person name="Jia J."/>
        </authorList>
    </citation>
    <scope>NUCLEOTIDE SEQUENCE [LARGE SCALE GENOMIC DNA]</scope>
    <source>
        <strain evidence="2">cv. AL8/78</strain>
    </source>
</reference>
<sequence length="60" mass="6782">MGLAASLLREKHNGVLISVVQLFTELCKANKDAMEYLRKNCIKGLVRILRDLFNSSYAPE</sequence>
<name>A0A453EYT1_AEGTS</name>
<dbReference type="EnsemblPlants" id="AET3Gv20517300.18">
    <property type="protein sequence ID" value="AET3Gv20517300.18"/>
    <property type="gene ID" value="AET3Gv20517300"/>
</dbReference>
<proteinExistence type="predicted"/>
<reference evidence="2" key="1">
    <citation type="journal article" date="2014" name="Science">
        <title>Ancient hybridizations among the ancestral genomes of bread wheat.</title>
        <authorList>
            <consortium name="International Wheat Genome Sequencing Consortium,"/>
            <person name="Marcussen T."/>
            <person name="Sandve S.R."/>
            <person name="Heier L."/>
            <person name="Spannagl M."/>
            <person name="Pfeifer M."/>
            <person name="Jakobsen K.S."/>
            <person name="Wulff B.B."/>
            <person name="Steuernagel B."/>
            <person name="Mayer K.F."/>
            <person name="Olsen O.A."/>
        </authorList>
    </citation>
    <scope>NUCLEOTIDE SEQUENCE [LARGE SCALE GENOMIC DNA]</scope>
    <source>
        <strain evidence="2">cv. AL8/78</strain>
    </source>
</reference>
<reference evidence="1" key="5">
    <citation type="journal article" date="2021" name="G3 (Bethesda)">
        <title>Aegilops tauschii genome assembly Aet v5.0 features greater sequence contiguity and improved annotation.</title>
        <authorList>
            <person name="Wang L."/>
            <person name="Zhu T."/>
            <person name="Rodriguez J.C."/>
            <person name="Deal K.R."/>
            <person name="Dubcovsky J."/>
            <person name="McGuire P.E."/>
            <person name="Lux T."/>
            <person name="Spannagl M."/>
            <person name="Mayer K.F.X."/>
            <person name="Baldrich P."/>
            <person name="Meyers B.C."/>
            <person name="Huo N."/>
            <person name="Gu Y.Q."/>
            <person name="Zhou H."/>
            <person name="Devos K.M."/>
            <person name="Bennetzen J.L."/>
            <person name="Unver T."/>
            <person name="Budak H."/>
            <person name="Gulick P.J."/>
            <person name="Galiba G."/>
            <person name="Kalapos B."/>
            <person name="Nelson D.R."/>
            <person name="Li P."/>
            <person name="You F.M."/>
            <person name="Luo M.C."/>
            <person name="Dvorak J."/>
        </authorList>
    </citation>
    <scope>NUCLEOTIDE SEQUENCE [LARGE SCALE GENOMIC DNA]</scope>
    <source>
        <strain evidence="1">cv. AL8/78</strain>
    </source>
</reference>